<feature type="region of interest" description="Disordered" evidence="1">
    <location>
        <begin position="614"/>
        <end position="636"/>
    </location>
</feature>
<protein>
    <recommendedName>
        <fullName evidence="4">Ig-like domain-containing protein</fullName>
    </recommendedName>
</protein>
<organism evidence="5 6">
    <name type="scientific">Geodia barretti</name>
    <name type="common">Barrett's horny sponge</name>
    <dbReference type="NCBI Taxonomy" id="519541"/>
    <lineage>
        <taxon>Eukaryota</taxon>
        <taxon>Metazoa</taxon>
        <taxon>Porifera</taxon>
        <taxon>Demospongiae</taxon>
        <taxon>Heteroscleromorpha</taxon>
        <taxon>Tetractinellida</taxon>
        <taxon>Astrophorina</taxon>
        <taxon>Geodiidae</taxon>
        <taxon>Geodia</taxon>
    </lineage>
</organism>
<feature type="region of interest" description="Disordered" evidence="1">
    <location>
        <begin position="190"/>
        <end position="247"/>
    </location>
</feature>
<feature type="compositionally biased region" description="Polar residues" evidence="1">
    <location>
        <begin position="485"/>
        <end position="506"/>
    </location>
</feature>
<feature type="region of interest" description="Disordered" evidence="1">
    <location>
        <begin position="845"/>
        <end position="877"/>
    </location>
</feature>
<dbReference type="InterPro" id="IPR036179">
    <property type="entry name" value="Ig-like_dom_sf"/>
</dbReference>
<feature type="signal peptide" evidence="3">
    <location>
        <begin position="1"/>
        <end position="36"/>
    </location>
</feature>
<feature type="region of interest" description="Disordered" evidence="1">
    <location>
        <begin position="675"/>
        <end position="824"/>
    </location>
</feature>
<dbReference type="SUPFAM" id="SSF48726">
    <property type="entry name" value="Immunoglobulin"/>
    <property type="match status" value="1"/>
</dbReference>
<evidence type="ECO:0000256" key="1">
    <source>
        <dbReference type="SAM" id="MobiDB-lite"/>
    </source>
</evidence>
<keyword evidence="2" id="KW-1133">Transmembrane helix</keyword>
<reference evidence="5" key="1">
    <citation type="submission" date="2023-03" db="EMBL/GenBank/DDBJ databases">
        <authorList>
            <person name="Steffen K."/>
            <person name="Cardenas P."/>
        </authorList>
    </citation>
    <scope>NUCLEOTIDE SEQUENCE</scope>
</reference>
<feature type="compositionally biased region" description="Polar residues" evidence="1">
    <location>
        <begin position="781"/>
        <end position="818"/>
    </location>
</feature>
<evidence type="ECO:0000313" key="6">
    <source>
        <dbReference type="Proteomes" id="UP001174909"/>
    </source>
</evidence>
<keyword evidence="2" id="KW-0812">Transmembrane</keyword>
<feature type="compositionally biased region" description="Polar residues" evidence="1">
    <location>
        <begin position="614"/>
        <end position="630"/>
    </location>
</feature>
<evidence type="ECO:0000256" key="2">
    <source>
        <dbReference type="SAM" id="Phobius"/>
    </source>
</evidence>
<feature type="compositionally biased region" description="Low complexity" evidence="1">
    <location>
        <begin position="200"/>
        <end position="236"/>
    </location>
</feature>
<feature type="region of interest" description="Disordered" evidence="1">
    <location>
        <begin position="482"/>
        <end position="572"/>
    </location>
</feature>
<dbReference type="AlphaFoldDB" id="A0AA35TBH9"/>
<keyword evidence="6" id="KW-1185">Reference proteome</keyword>
<evidence type="ECO:0000259" key="4">
    <source>
        <dbReference type="PROSITE" id="PS50835"/>
    </source>
</evidence>
<accession>A0AA35TBH9</accession>
<evidence type="ECO:0000313" key="5">
    <source>
        <dbReference type="EMBL" id="CAI8044523.1"/>
    </source>
</evidence>
<name>A0AA35TBH9_GEOBA</name>
<keyword evidence="2" id="KW-0472">Membrane</keyword>
<gene>
    <name evidence="5" type="ORF">GBAR_LOCUS24686</name>
</gene>
<feature type="compositionally biased region" description="Polar residues" evidence="1">
    <location>
        <begin position="845"/>
        <end position="860"/>
    </location>
</feature>
<feature type="transmembrane region" description="Helical" evidence="2">
    <location>
        <begin position="255"/>
        <end position="284"/>
    </location>
</feature>
<keyword evidence="3" id="KW-0732">Signal</keyword>
<feature type="compositionally biased region" description="Polar residues" evidence="1">
    <location>
        <begin position="745"/>
        <end position="768"/>
    </location>
</feature>
<feature type="domain" description="Ig-like" evidence="4">
    <location>
        <begin position="62"/>
        <end position="129"/>
    </location>
</feature>
<sequence>MADETSERCRAVLHRTLVLRLVIWIFLLPLCARVRAEHLNCSHKYTKHLNHFPNCSPYISGVMRLECIVEVPLNATDITIGWFMDCQQLTNDVHVTIESLVQVTAEVRNITSRLTINGITDDYAGKYTCNMLGDEEYVPGNQLELGDSDKLELIGGLGACINGSLFSAAPPPGKCAVIIADSPVPMSLSCEAPPATSSHSQPTSTPVVLPTSTSLPHPSSSSPTLSPTNLSSSAPSPTDPTVATSLPTNQEPSSVWLYVVVAIAAVFFMIIVVLAIVCVGMCVLRNRTLDGSPTQGEVVKTTSMRPNIGYEGEFYPDTGHTGSPPPPLPNHPSVPSPYNTMGSTADYEIVGPGSHYQRLERPTLKATGGMMSRLGSIQDTFSPSTTLTSVYPLSPSSRSEVPIIGGVPPPLPSTARLGGAKMLCSPESSAVFDSAFHTGVVDISSPLDRDRVDSTSMLIPKEKRSVSTIGTGEFEGLYTPRGLRNSPTSPNQVNHPLQSVPESGTSFPEPRNPHPFPTSTTYESMPGDESSCSGNTMVASYEKPLPSPTKSGRHPRAVTLPVSPPPSDGRAREATVSVHHNCFRDAGGSVTLSPHTQQGLELATMSGPTYHTLEQSSDVNNGPRSLTNGLFSEPPPPYPAVETADLTLDSESGSNTLTPGFPVVSADFADTPSDGPFPVSKVRPQRRQLASEISSDFTGESDYPQLDDALTDCTGGSSTTAYPESEWTGGTSTVGANGTLAGDSTIFNFNGRPSSHNGSISSARTVTPLSDGGSGLHRPLSTESSQRAPSYDGTPNRSLSNGETPSISPLNGMTSPHETLSIGGSVVPNGSCSVTVQFPRVPAGSSHTVPANSGGSAVSTQGGGPMSHTISSPRNHYKRLDPTTMEPRLKYTRLNVGKLTVV</sequence>
<dbReference type="PROSITE" id="PS50835">
    <property type="entry name" value="IG_LIKE"/>
    <property type="match status" value="1"/>
</dbReference>
<proteinExistence type="predicted"/>
<dbReference type="EMBL" id="CASHTH010003399">
    <property type="protein sequence ID" value="CAI8044523.1"/>
    <property type="molecule type" value="Genomic_DNA"/>
</dbReference>
<evidence type="ECO:0000256" key="3">
    <source>
        <dbReference type="SAM" id="SignalP"/>
    </source>
</evidence>
<feature type="chain" id="PRO_5041460302" description="Ig-like domain-containing protein" evidence="3">
    <location>
        <begin position="37"/>
        <end position="902"/>
    </location>
</feature>
<dbReference type="InterPro" id="IPR007110">
    <property type="entry name" value="Ig-like_dom"/>
</dbReference>
<dbReference type="Proteomes" id="UP001174909">
    <property type="component" value="Unassembled WGS sequence"/>
</dbReference>
<dbReference type="Gene3D" id="2.60.40.10">
    <property type="entry name" value="Immunoglobulins"/>
    <property type="match status" value="1"/>
</dbReference>
<dbReference type="InterPro" id="IPR013783">
    <property type="entry name" value="Ig-like_fold"/>
</dbReference>
<feature type="compositionally biased region" description="Polar residues" evidence="1">
    <location>
        <begin position="714"/>
        <end position="736"/>
    </location>
</feature>
<comment type="caution">
    <text evidence="5">The sequence shown here is derived from an EMBL/GenBank/DDBJ whole genome shotgun (WGS) entry which is preliminary data.</text>
</comment>